<keyword evidence="3" id="KW-1003">Cell membrane</keyword>
<dbReference type="Proteomes" id="UP000244915">
    <property type="component" value="Plasmid unnamed1"/>
</dbReference>
<evidence type="ECO:0000313" key="8">
    <source>
        <dbReference type="EMBL" id="AWI86020.1"/>
    </source>
</evidence>
<evidence type="ECO:0000256" key="2">
    <source>
        <dbReference type="ARBA" id="ARBA00007430"/>
    </source>
</evidence>
<dbReference type="PANTHER" id="PTHR30250:SF10">
    <property type="entry name" value="LIPOPOLYSACCHARIDE BIOSYNTHESIS PROTEIN WZXC"/>
    <property type="match status" value="1"/>
</dbReference>
<dbReference type="Pfam" id="PF13440">
    <property type="entry name" value="Polysacc_synt_3"/>
    <property type="match status" value="1"/>
</dbReference>
<comment type="similarity">
    <text evidence="2">Belongs to the polysaccharide synthase family.</text>
</comment>
<accession>A0A2U8HKD4</accession>
<feature type="transmembrane region" description="Helical" evidence="7">
    <location>
        <begin position="155"/>
        <end position="175"/>
    </location>
</feature>
<organism evidence="8 9">
    <name type="scientific">Alloyangia pacifica</name>
    <dbReference type="NCBI Taxonomy" id="311180"/>
    <lineage>
        <taxon>Bacteria</taxon>
        <taxon>Pseudomonadati</taxon>
        <taxon>Pseudomonadota</taxon>
        <taxon>Alphaproteobacteria</taxon>
        <taxon>Rhodobacterales</taxon>
        <taxon>Roseobacteraceae</taxon>
        <taxon>Alloyangia</taxon>
    </lineage>
</organism>
<feature type="transmembrane region" description="Helical" evidence="7">
    <location>
        <begin position="362"/>
        <end position="380"/>
    </location>
</feature>
<dbReference type="InterPro" id="IPR050833">
    <property type="entry name" value="Poly_Biosynth_Transport"/>
</dbReference>
<keyword evidence="6 7" id="KW-0472">Membrane</keyword>
<feature type="transmembrane region" description="Helical" evidence="7">
    <location>
        <begin position="292"/>
        <end position="317"/>
    </location>
</feature>
<evidence type="ECO:0000256" key="1">
    <source>
        <dbReference type="ARBA" id="ARBA00004651"/>
    </source>
</evidence>
<keyword evidence="4 7" id="KW-0812">Transmembrane</keyword>
<dbReference type="OrthoDB" id="9770347at2"/>
<evidence type="ECO:0000256" key="4">
    <source>
        <dbReference type="ARBA" id="ARBA00022692"/>
    </source>
</evidence>
<gene>
    <name evidence="8" type="ORF">CEW88_19890</name>
</gene>
<evidence type="ECO:0000256" key="3">
    <source>
        <dbReference type="ARBA" id="ARBA00022475"/>
    </source>
</evidence>
<reference evidence="8 9" key="1">
    <citation type="submission" date="2017-06" db="EMBL/GenBank/DDBJ databases">
        <title>Yangia sp. YSBP01 complete genome sequence.</title>
        <authorList>
            <person name="Woo J.-H."/>
            <person name="Kim H.-S."/>
        </authorList>
    </citation>
    <scope>NUCLEOTIDE SEQUENCE [LARGE SCALE GENOMIC DNA]</scope>
    <source>
        <strain evidence="8 9">YSBP01</strain>
        <plasmid evidence="8 9">unnamed1</plasmid>
    </source>
</reference>
<name>A0A2U8HKD4_9RHOB</name>
<dbReference type="AlphaFoldDB" id="A0A2U8HKD4"/>
<feature type="transmembrane region" description="Helical" evidence="7">
    <location>
        <begin position="329"/>
        <end position="350"/>
    </location>
</feature>
<dbReference type="KEGG" id="ypac:CEW88_19890"/>
<geneLocation type="plasmid" evidence="8 9">
    <name>unnamed1</name>
</geneLocation>
<evidence type="ECO:0000256" key="6">
    <source>
        <dbReference type="ARBA" id="ARBA00023136"/>
    </source>
</evidence>
<sequence>MPLPHALLALTGVPLVRNLLSYGASEVAAKASRLLVVIAVSRTMEAEAIGLAAAALAAADILKALTENGVGQRIIAAPDHRLEATCETARRIFTLWCTGLFGLQLLVAGLVVALGGSVFVGGLIALLALEYLFMPAGLVQAALAMREGKMRQTAAIAGGQVVGANLMAALLALLWPGALALVLPRILAAPIWLVCMRRLRPWRPAHSTMGAPVSEFSRFGAAVLGIEIVKALRMQADKLLIGLLMGPEMLGLYFLAFNAGLGLASSFSVALSVVIFPHLCRATDRAEALRQGILLSLAVIAPAVALQAALAPVYVPLLFGAGWEGIAEVVSILCLAAIPMSLWSGAAGWLRAEGRTGEELRATMLLTGVLLLNTVVMSPFGLTALAWGYLATACLTMGAASLPALIAGFGPRPQRS</sequence>
<comment type="subcellular location">
    <subcellularLocation>
        <location evidence="1">Cell membrane</location>
        <topology evidence="1">Multi-pass membrane protein</topology>
    </subcellularLocation>
</comment>
<proteinExistence type="inferred from homology"/>
<feature type="transmembrane region" description="Helical" evidence="7">
    <location>
        <begin position="386"/>
        <end position="410"/>
    </location>
</feature>
<feature type="transmembrane region" description="Helical" evidence="7">
    <location>
        <begin position="263"/>
        <end position="280"/>
    </location>
</feature>
<feature type="transmembrane region" description="Helical" evidence="7">
    <location>
        <begin position="92"/>
        <end position="113"/>
    </location>
</feature>
<keyword evidence="8" id="KW-0614">Plasmid</keyword>
<dbReference type="RefSeq" id="WP_108970123.1">
    <property type="nucleotide sequence ID" value="NZ_CP022191.1"/>
</dbReference>
<keyword evidence="5 7" id="KW-1133">Transmembrane helix</keyword>
<dbReference type="GO" id="GO:0005886">
    <property type="term" value="C:plasma membrane"/>
    <property type="evidence" value="ECO:0007669"/>
    <property type="project" value="UniProtKB-SubCell"/>
</dbReference>
<evidence type="ECO:0000313" key="9">
    <source>
        <dbReference type="Proteomes" id="UP000244915"/>
    </source>
</evidence>
<dbReference type="EMBL" id="CP022191">
    <property type="protein sequence ID" value="AWI86020.1"/>
    <property type="molecule type" value="Genomic_DNA"/>
</dbReference>
<evidence type="ECO:0000256" key="7">
    <source>
        <dbReference type="SAM" id="Phobius"/>
    </source>
</evidence>
<evidence type="ECO:0000256" key="5">
    <source>
        <dbReference type="ARBA" id="ARBA00022989"/>
    </source>
</evidence>
<dbReference type="PANTHER" id="PTHR30250">
    <property type="entry name" value="PST FAMILY PREDICTED COLANIC ACID TRANSPORTER"/>
    <property type="match status" value="1"/>
</dbReference>
<feature type="transmembrane region" description="Helical" evidence="7">
    <location>
        <begin position="119"/>
        <end position="143"/>
    </location>
</feature>
<protein>
    <submittedName>
        <fullName evidence="8">Polysaccharide biosynthesis protein</fullName>
    </submittedName>
</protein>